<dbReference type="CDD" id="cd06261">
    <property type="entry name" value="TM_PBP2"/>
    <property type="match status" value="1"/>
</dbReference>
<evidence type="ECO:0000256" key="5">
    <source>
        <dbReference type="ARBA" id="ARBA00022989"/>
    </source>
</evidence>
<dbReference type="InterPro" id="IPR051393">
    <property type="entry name" value="ABC_transporter_permease"/>
</dbReference>
<reference evidence="9 10" key="1">
    <citation type="submission" date="2019-06" db="EMBL/GenBank/DDBJ databases">
        <title>Genome sequence of Litorilinea aerophila BAA-2444.</title>
        <authorList>
            <person name="Maclea K.S."/>
            <person name="Maurais E.G."/>
            <person name="Iannazzi L.C."/>
        </authorList>
    </citation>
    <scope>NUCLEOTIDE SEQUENCE [LARGE SCALE GENOMIC DNA]</scope>
    <source>
        <strain evidence="9 10">ATCC BAA-2444</strain>
    </source>
</reference>
<evidence type="ECO:0000256" key="4">
    <source>
        <dbReference type="ARBA" id="ARBA00022692"/>
    </source>
</evidence>
<dbReference type="Proteomes" id="UP000317371">
    <property type="component" value="Unassembled WGS sequence"/>
</dbReference>
<dbReference type="Gene3D" id="1.10.3720.10">
    <property type="entry name" value="MetI-like"/>
    <property type="match status" value="1"/>
</dbReference>
<dbReference type="GO" id="GO:0055085">
    <property type="term" value="P:transmembrane transport"/>
    <property type="evidence" value="ECO:0007669"/>
    <property type="project" value="InterPro"/>
</dbReference>
<gene>
    <name evidence="9" type="ORF">FKZ61_13085</name>
</gene>
<keyword evidence="5 7" id="KW-1133">Transmembrane helix</keyword>
<evidence type="ECO:0000313" key="9">
    <source>
        <dbReference type="EMBL" id="TQE95323.1"/>
    </source>
</evidence>
<keyword evidence="2 7" id="KW-0813">Transport</keyword>
<evidence type="ECO:0000259" key="8">
    <source>
        <dbReference type="PROSITE" id="PS50928"/>
    </source>
</evidence>
<feature type="transmembrane region" description="Helical" evidence="7">
    <location>
        <begin position="232"/>
        <end position="255"/>
    </location>
</feature>
<dbReference type="GO" id="GO:0005886">
    <property type="term" value="C:plasma membrane"/>
    <property type="evidence" value="ECO:0007669"/>
    <property type="project" value="UniProtKB-SubCell"/>
</dbReference>
<dbReference type="AlphaFoldDB" id="A0A540VGS5"/>
<dbReference type="OrthoDB" id="2168559at2"/>
<name>A0A540VGS5_9CHLR</name>
<dbReference type="EMBL" id="VIGC01000015">
    <property type="protein sequence ID" value="TQE95323.1"/>
    <property type="molecule type" value="Genomic_DNA"/>
</dbReference>
<keyword evidence="6 7" id="KW-0472">Membrane</keyword>
<feature type="transmembrane region" description="Helical" evidence="7">
    <location>
        <begin position="79"/>
        <end position="99"/>
    </location>
</feature>
<evidence type="ECO:0000256" key="1">
    <source>
        <dbReference type="ARBA" id="ARBA00004651"/>
    </source>
</evidence>
<sequence length="302" mass="34025">MGTRPRGRLARRENLEGWLFASPWILGFLIFTLGPMVASAALSFAQWDIVTPPKWIGFDNFERLGTDASALHALKVTTVYAVVSVPLQIVLGVILALLLNAKISGLRIYRTIYYLPAVLSGVAVALLWRWIFSKEFGLLNLGLSFLGIEGPGWLTDPDWALWALILMSLWGVGDSMVIYLAGLQGIPTELYEAAEVDGANIIRRFFNITLPLLTPVLFFQLIIGIIRSLQVFVQAFIMTDGGPADATLFYVLYLYRNAFLYFRMGYASLLAWVLFVYVLLLTLLVFRSARFWVYYESEARSR</sequence>
<dbReference type="Pfam" id="PF00528">
    <property type="entry name" value="BPD_transp_1"/>
    <property type="match status" value="1"/>
</dbReference>
<comment type="subcellular location">
    <subcellularLocation>
        <location evidence="1 7">Cell membrane</location>
        <topology evidence="1 7">Multi-pass membrane protein</topology>
    </subcellularLocation>
</comment>
<evidence type="ECO:0000256" key="2">
    <source>
        <dbReference type="ARBA" id="ARBA00022448"/>
    </source>
</evidence>
<proteinExistence type="inferred from homology"/>
<protein>
    <submittedName>
        <fullName evidence="9">Sugar ABC transporter permease</fullName>
    </submittedName>
</protein>
<dbReference type="InterPro" id="IPR000515">
    <property type="entry name" value="MetI-like"/>
</dbReference>
<feature type="transmembrane region" description="Helical" evidence="7">
    <location>
        <begin position="111"/>
        <end position="131"/>
    </location>
</feature>
<comment type="caution">
    <text evidence="9">The sequence shown here is derived from an EMBL/GenBank/DDBJ whole genome shotgun (WGS) entry which is preliminary data.</text>
</comment>
<keyword evidence="10" id="KW-1185">Reference proteome</keyword>
<evidence type="ECO:0000256" key="6">
    <source>
        <dbReference type="ARBA" id="ARBA00023136"/>
    </source>
</evidence>
<feature type="transmembrane region" description="Helical" evidence="7">
    <location>
        <begin position="204"/>
        <end position="226"/>
    </location>
</feature>
<keyword evidence="3" id="KW-1003">Cell membrane</keyword>
<feature type="transmembrane region" description="Helical" evidence="7">
    <location>
        <begin position="159"/>
        <end position="183"/>
    </location>
</feature>
<dbReference type="InterPro" id="IPR035906">
    <property type="entry name" value="MetI-like_sf"/>
</dbReference>
<dbReference type="PANTHER" id="PTHR30193:SF1">
    <property type="entry name" value="ABC TRANSPORTER PERMEASE PROTEIN YESP-RELATED"/>
    <property type="match status" value="1"/>
</dbReference>
<dbReference type="SUPFAM" id="SSF161098">
    <property type="entry name" value="MetI-like"/>
    <property type="match status" value="1"/>
</dbReference>
<feature type="transmembrane region" description="Helical" evidence="7">
    <location>
        <begin position="21"/>
        <end position="45"/>
    </location>
</feature>
<comment type="similarity">
    <text evidence="7">Belongs to the binding-protein-dependent transport system permease family.</text>
</comment>
<organism evidence="9 10">
    <name type="scientific">Litorilinea aerophila</name>
    <dbReference type="NCBI Taxonomy" id="1204385"/>
    <lineage>
        <taxon>Bacteria</taxon>
        <taxon>Bacillati</taxon>
        <taxon>Chloroflexota</taxon>
        <taxon>Caldilineae</taxon>
        <taxon>Caldilineales</taxon>
        <taxon>Caldilineaceae</taxon>
        <taxon>Litorilinea</taxon>
    </lineage>
</organism>
<dbReference type="PROSITE" id="PS50928">
    <property type="entry name" value="ABC_TM1"/>
    <property type="match status" value="1"/>
</dbReference>
<evidence type="ECO:0000256" key="3">
    <source>
        <dbReference type="ARBA" id="ARBA00022475"/>
    </source>
</evidence>
<feature type="domain" description="ABC transmembrane type-1" evidence="8">
    <location>
        <begin position="74"/>
        <end position="285"/>
    </location>
</feature>
<evidence type="ECO:0000313" key="10">
    <source>
        <dbReference type="Proteomes" id="UP000317371"/>
    </source>
</evidence>
<feature type="transmembrane region" description="Helical" evidence="7">
    <location>
        <begin position="267"/>
        <end position="286"/>
    </location>
</feature>
<keyword evidence="4 7" id="KW-0812">Transmembrane</keyword>
<dbReference type="PANTHER" id="PTHR30193">
    <property type="entry name" value="ABC TRANSPORTER PERMEASE PROTEIN"/>
    <property type="match status" value="1"/>
</dbReference>
<evidence type="ECO:0000256" key="7">
    <source>
        <dbReference type="RuleBase" id="RU363032"/>
    </source>
</evidence>
<dbReference type="InParanoid" id="A0A540VGS5"/>
<accession>A0A540VGS5</accession>